<gene>
    <name evidence="2" type="ORF">EDD73_11956</name>
</gene>
<keyword evidence="3" id="KW-1185">Reference proteome</keyword>
<keyword evidence="1" id="KW-0732">Signal</keyword>
<dbReference type="Proteomes" id="UP000294813">
    <property type="component" value="Unassembled WGS sequence"/>
</dbReference>
<organism evidence="2 3">
    <name type="scientific">Heliophilum fasciatum</name>
    <dbReference type="NCBI Taxonomy" id="35700"/>
    <lineage>
        <taxon>Bacteria</taxon>
        <taxon>Bacillati</taxon>
        <taxon>Bacillota</taxon>
        <taxon>Clostridia</taxon>
        <taxon>Eubacteriales</taxon>
        <taxon>Heliobacteriaceae</taxon>
        <taxon>Heliophilum</taxon>
    </lineage>
</organism>
<evidence type="ECO:0000256" key="1">
    <source>
        <dbReference type="SAM" id="SignalP"/>
    </source>
</evidence>
<dbReference type="AlphaFoldDB" id="A0A4R2RIZ8"/>
<accession>A0A4R2RIZ8</accession>
<dbReference type="PROSITE" id="PS51257">
    <property type="entry name" value="PROKAR_LIPOPROTEIN"/>
    <property type="match status" value="1"/>
</dbReference>
<dbReference type="RefSeq" id="WP_131919744.1">
    <property type="nucleotide sequence ID" value="NZ_JAOQNU010000018.1"/>
</dbReference>
<proteinExistence type="predicted"/>
<dbReference type="EMBL" id="SLXT01000019">
    <property type="protein sequence ID" value="TCP62708.1"/>
    <property type="molecule type" value="Genomic_DNA"/>
</dbReference>
<feature type="chain" id="PRO_5020633955" description="DUF4878 domain-containing protein" evidence="1">
    <location>
        <begin position="22"/>
        <end position="104"/>
    </location>
</feature>
<evidence type="ECO:0008006" key="4">
    <source>
        <dbReference type="Google" id="ProtNLM"/>
    </source>
</evidence>
<protein>
    <recommendedName>
        <fullName evidence="4">DUF4878 domain-containing protein</fullName>
    </recommendedName>
</protein>
<sequence length="104" mass="11620">MPKVRLFILALSLAAMLTACGDDTKFNASFAANQFVMQKLNASTGLAFQRFSEEQVTPLGDKRYQVVSFVDVPTATGETKRIHYTCIVKDSPMKWELEKLDTTP</sequence>
<comment type="caution">
    <text evidence="2">The sequence shown here is derived from an EMBL/GenBank/DDBJ whole genome shotgun (WGS) entry which is preliminary data.</text>
</comment>
<evidence type="ECO:0000313" key="2">
    <source>
        <dbReference type="EMBL" id="TCP62708.1"/>
    </source>
</evidence>
<evidence type="ECO:0000313" key="3">
    <source>
        <dbReference type="Proteomes" id="UP000294813"/>
    </source>
</evidence>
<feature type="signal peptide" evidence="1">
    <location>
        <begin position="1"/>
        <end position="21"/>
    </location>
</feature>
<reference evidence="2 3" key="1">
    <citation type="submission" date="2019-03" db="EMBL/GenBank/DDBJ databases">
        <title>Genomic Encyclopedia of Type Strains, Phase IV (KMG-IV): sequencing the most valuable type-strain genomes for metagenomic binning, comparative biology and taxonomic classification.</title>
        <authorList>
            <person name="Goeker M."/>
        </authorList>
    </citation>
    <scope>NUCLEOTIDE SEQUENCE [LARGE SCALE GENOMIC DNA]</scope>
    <source>
        <strain evidence="2 3">DSM 11170</strain>
    </source>
</reference>
<name>A0A4R2RIZ8_9FIRM</name>